<accession>A0A2I1DTJ8</accession>
<dbReference type="Proteomes" id="UP000232688">
    <property type="component" value="Unassembled WGS sequence"/>
</dbReference>
<reference evidence="1 4" key="2">
    <citation type="submission" date="2017-09" db="EMBL/GenBank/DDBJ databases">
        <title>Extensive intraspecific genome diversity in a model arbuscular mycorrhizal fungus.</title>
        <authorList>
            <person name="Chen E.C."/>
            <person name="Morin E."/>
            <person name="Beaudet D."/>
            <person name="Noel J."/>
            <person name="Ndikumana S."/>
            <person name="Charron P."/>
            <person name="St-Onge C."/>
            <person name="Giorgi J."/>
            <person name="Grigoriev I.V."/>
            <person name="Roux C."/>
            <person name="Martin F.M."/>
            <person name="Corradi N."/>
        </authorList>
    </citation>
    <scope>NUCLEOTIDE SEQUENCE [LARGE SCALE GENOMIC DNA]</scope>
    <source>
        <strain evidence="1 4">A5</strain>
    </source>
</reference>
<proteinExistence type="predicted"/>
<dbReference type="EMBL" id="LLXH01000012">
    <property type="protein sequence ID" value="PKC75913.1"/>
    <property type="molecule type" value="Genomic_DNA"/>
</dbReference>
<dbReference type="AlphaFoldDB" id="A0A2I1DTJ8"/>
<reference evidence="1 4" key="1">
    <citation type="submission" date="2016-04" db="EMBL/GenBank/DDBJ databases">
        <title>Genome analyses suggest a sexual origin of heterokaryosis in a supposedly ancient asexual fungus.</title>
        <authorList>
            <person name="Ropars J."/>
            <person name="Sedzielewska K."/>
            <person name="Noel J."/>
            <person name="Charron P."/>
            <person name="Farinelli L."/>
            <person name="Marton T."/>
            <person name="Kruger M."/>
            <person name="Pelin A."/>
            <person name="Brachmann A."/>
            <person name="Corradi N."/>
        </authorList>
    </citation>
    <scope>NUCLEOTIDE SEQUENCE [LARGE SCALE GENOMIC DNA]</scope>
    <source>
        <strain evidence="1 4">A5</strain>
    </source>
</reference>
<dbReference type="VEuPathDB" id="FungiDB:RhiirA1_448213"/>
<evidence type="ECO:0000313" key="4">
    <source>
        <dbReference type="Proteomes" id="UP000232722"/>
    </source>
</evidence>
<evidence type="ECO:0000313" key="2">
    <source>
        <dbReference type="EMBL" id="PKC75913.1"/>
    </source>
</evidence>
<name>A0A2I1DTJ8_9GLOM</name>
<evidence type="ECO:0000313" key="3">
    <source>
        <dbReference type="Proteomes" id="UP000232688"/>
    </source>
</evidence>
<reference evidence="2 3" key="4">
    <citation type="submission" date="2017-10" db="EMBL/GenBank/DDBJ databases">
        <title>Genome analyses suggest a sexual origin of heterokaryosis in a supposedly ancient asexual fungus.</title>
        <authorList>
            <person name="Corradi N."/>
            <person name="Sedzielewska K."/>
            <person name="Noel J."/>
            <person name="Charron P."/>
            <person name="Farinelli L."/>
            <person name="Marton T."/>
            <person name="Kruger M."/>
            <person name="Pelin A."/>
            <person name="Brachmann A."/>
            <person name="Corradi N."/>
        </authorList>
    </citation>
    <scope>NUCLEOTIDE SEQUENCE [LARGE SCALE GENOMIC DNA]</scope>
    <source>
        <strain evidence="2 3">A1</strain>
    </source>
</reference>
<organism evidence="1 4">
    <name type="scientific">Rhizophagus irregularis</name>
    <dbReference type="NCBI Taxonomy" id="588596"/>
    <lineage>
        <taxon>Eukaryota</taxon>
        <taxon>Fungi</taxon>
        <taxon>Fungi incertae sedis</taxon>
        <taxon>Mucoromycota</taxon>
        <taxon>Glomeromycotina</taxon>
        <taxon>Glomeromycetes</taxon>
        <taxon>Glomerales</taxon>
        <taxon>Glomeraceae</taxon>
        <taxon>Rhizophagus</taxon>
    </lineage>
</organism>
<protein>
    <submittedName>
        <fullName evidence="1">Uncharacterized protein</fullName>
    </submittedName>
</protein>
<comment type="caution">
    <text evidence="1">The sequence shown here is derived from an EMBL/GenBank/DDBJ whole genome shotgun (WGS) entry which is preliminary data.</text>
</comment>
<gene>
    <name evidence="2" type="ORF">RhiirA1_448213</name>
    <name evidence="1" type="ORF">RhiirA5_413406</name>
</gene>
<reference evidence="2 3" key="3">
    <citation type="submission" date="2017-10" db="EMBL/GenBank/DDBJ databases">
        <title>Extensive intraspecific genome diversity in a model arbuscular mycorrhizal fungus.</title>
        <authorList>
            <person name="Chen E.C.H."/>
            <person name="Morin E."/>
            <person name="Baudet D."/>
            <person name="Noel J."/>
            <person name="Ndikumana S."/>
            <person name="Charron P."/>
            <person name="St-Onge C."/>
            <person name="Giorgi J."/>
            <person name="Grigoriev I.V."/>
            <person name="Roux C."/>
            <person name="Martin F.M."/>
            <person name="Corradi N."/>
        </authorList>
    </citation>
    <scope>NUCLEOTIDE SEQUENCE [LARGE SCALE GENOMIC DNA]</scope>
    <source>
        <strain evidence="2 3">A1</strain>
    </source>
</reference>
<dbReference type="EMBL" id="LLXJ01000328">
    <property type="protein sequence ID" value="PKC11184.1"/>
    <property type="molecule type" value="Genomic_DNA"/>
</dbReference>
<sequence>MSDITQLPTDSDCFNHQKIEGSFDLIGERYTMDYAFETVRSEIHQLTGKRIGREIVKAFI</sequence>
<evidence type="ECO:0000313" key="1">
    <source>
        <dbReference type="EMBL" id="PKC11184.1"/>
    </source>
</evidence>
<dbReference type="Proteomes" id="UP000232722">
    <property type="component" value="Unassembled WGS sequence"/>
</dbReference>